<proteinExistence type="predicted"/>
<evidence type="ECO:0000313" key="2">
    <source>
        <dbReference type="EMBL" id="KPJ17039.1"/>
    </source>
</evidence>
<accession>A0A194RHX4</accession>
<dbReference type="Proteomes" id="UP000053240">
    <property type="component" value="Unassembled WGS sequence"/>
</dbReference>
<protein>
    <submittedName>
        <fullName evidence="2">Uncharacterized protein</fullName>
    </submittedName>
</protein>
<feature type="compositionally biased region" description="Basic and acidic residues" evidence="1">
    <location>
        <begin position="155"/>
        <end position="166"/>
    </location>
</feature>
<dbReference type="EMBL" id="KQ460205">
    <property type="protein sequence ID" value="KPJ17039.1"/>
    <property type="molecule type" value="Genomic_DNA"/>
</dbReference>
<name>A0A194RHX4_PAPMA</name>
<reference evidence="2 3" key="1">
    <citation type="journal article" date="2015" name="Nat. Commun.">
        <title>Outbred genome sequencing and CRISPR/Cas9 gene editing in butterflies.</title>
        <authorList>
            <person name="Li X."/>
            <person name="Fan D."/>
            <person name="Zhang W."/>
            <person name="Liu G."/>
            <person name="Zhang L."/>
            <person name="Zhao L."/>
            <person name="Fang X."/>
            <person name="Chen L."/>
            <person name="Dong Y."/>
            <person name="Chen Y."/>
            <person name="Ding Y."/>
            <person name="Zhao R."/>
            <person name="Feng M."/>
            <person name="Zhu Y."/>
            <person name="Feng Y."/>
            <person name="Jiang X."/>
            <person name="Zhu D."/>
            <person name="Xiang H."/>
            <person name="Feng X."/>
            <person name="Li S."/>
            <person name="Wang J."/>
            <person name="Zhang G."/>
            <person name="Kronforst M.R."/>
            <person name="Wang W."/>
        </authorList>
    </citation>
    <scope>NUCLEOTIDE SEQUENCE [LARGE SCALE GENOMIC DNA]</scope>
    <source>
        <strain evidence="2">Ya'a_city_454_Pm</strain>
        <tissue evidence="2">Whole body</tissue>
    </source>
</reference>
<dbReference type="InParanoid" id="A0A194RHX4"/>
<sequence length="408" mass="47377">MIYLTETTKGDKKSIYLFSVRSEEKLKQQENTETNTWDDYECFKISQENFFPAKVIDLDIQKIIITRFLNFYVGGKVPKGLRVSDLLFAVISIIPLTSDTEEFIWHENEYRDDGFLFFLTPEEKLNSDFKNIAKKANKTYIDTIEDNNSNIIESDSNKFSDYESKNDVGAPSCDEKAPKCEEQDDTSTSDNNSDDNLKKTSSYVSIKWRGLKTSFASSCEITSEQYGPVENSAFISSCNKLLIEWDESKESRIIIKWFFDLKDEEINDSMEQVRNFILKYMKKEECFTYHWARYFDSTQFEYLSCSKSYATAVLLAVFIEKLMGKSDVWRSGWVRMQQVDLDRYKQLGEQLYKQYECKTKGTLQMFFSWLSSETICDGISKPILLRDLLQSEHTVSLKAGNSSAVTLV</sequence>
<keyword evidence="3" id="KW-1185">Reference proteome</keyword>
<feature type="region of interest" description="Disordered" evidence="1">
    <location>
        <begin position="155"/>
        <end position="197"/>
    </location>
</feature>
<organism evidence="2 3">
    <name type="scientific">Papilio machaon</name>
    <name type="common">Old World swallowtail butterfly</name>
    <dbReference type="NCBI Taxonomy" id="76193"/>
    <lineage>
        <taxon>Eukaryota</taxon>
        <taxon>Metazoa</taxon>
        <taxon>Ecdysozoa</taxon>
        <taxon>Arthropoda</taxon>
        <taxon>Hexapoda</taxon>
        <taxon>Insecta</taxon>
        <taxon>Pterygota</taxon>
        <taxon>Neoptera</taxon>
        <taxon>Endopterygota</taxon>
        <taxon>Lepidoptera</taxon>
        <taxon>Glossata</taxon>
        <taxon>Ditrysia</taxon>
        <taxon>Papilionoidea</taxon>
        <taxon>Papilionidae</taxon>
        <taxon>Papilioninae</taxon>
        <taxon>Papilio</taxon>
    </lineage>
</organism>
<dbReference type="AlphaFoldDB" id="A0A194RHX4"/>
<evidence type="ECO:0000256" key="1">
    <source>
        <dbReference type="SAM" id="MobiDB-lite"/>
    </source>
</evidence>
<gene>
    <name evidence="2" type="ORF">RR48_13895</name>
</gene>
<evidence type="ECO:0000313" key="3">
    <source>
        <dbReference type="Proteomes" id="UP000053240"/>
    </source>
</evidence>